<dbReference type="CDD" id="cd01297">
    <property type="entry name" value="D-aminoacylase"/>
    <property type="match status" value="1"/>
</dbReference>
<dbReference type="RefSeq" id="WP_085486606.1">
    <property type="nucleotide sequence ID" value="NZ_FXAT01000007.1"/>
</dbReference>
<organism evidence="2 3">
    <name type="scientific">Paraburkholderia susongensis</name>
    <dbReference type="NCBI Taxonomy" id="1515439"/>
    <lineage>
        <taxon>Bacteria</taxon>
        <taxon>Pseudomonadati</taxon>
        <taxon>Pseudomonadota</taxon>
        <taxon>Betaproteobacteria</taxon>
        <taxon>Burkholderiales</taxon>
        <taxon>Burkholderiaceae</taxon>
        <taxon>Paraburkholderia</taxon>
    </lineage>
</organism>
<dbReference type="SUPFAM" id="SSF51338">
    <property type="entry name" value="Composite domain of metallo-dependent hydrolases"/>
    <property type="match status" value="1"/>
</dbReference>
<dbReference type="Gene3D" id="3.20.20.140">
    <property type="entry name" value="Metal-dependent hydrolases"/>
    <property type="match status" value="1"/>
</dbReference>
<dbReference type="STRING" id="1515439.SAMN06265784_10736"/>
<dbReference type="GO" id="GO:0016811">
    <property type="term" value="F:hydrolase activity, acting on carbon-nitrogen (but not peptide) bonds, in linear amides"/>
    <property type="evidence" value="ECO:0007669"/>
    <property type="project" value="InterPro"/>
</dbReference>
<proteinExistence type="predicted"/>
<dbReference type="SUPFAM" id="SSF51556">
    <property type="entry name" value="Metallo-dependent hydrolases"/>
    <property type="match status" value="1"/>
</dbReference>
<dbReference type="EMBL" id="FXAT01000007">
    <property type="protein sequence ID" value="SMG54912.1"/>
    <property type="molecule type" value="Genomic_DNA"/>
</dbReference>
<dbReference type="AlphaFoldDB" id="A0A1X7LNT6"/>
<dbReference type="Gene3D" id="2.30.40.10">
    <property type="entry name" value="Urease, subunit C, domain 1"/>
    <property type="match status" value="1"/>
</dbReference>
<dbReference type="PANTHER" id="PTHR11647">
    <property type="entry name" value="HYDRANTOINASE/DIHYDROPYRIMIDINASE FAMILY MEMBER"/>
    <property type="match status" value="1"/>
</dbReference>
<feature type="domain" description="Amidohydrolase 3" evidence="1">
    <location>
        <begin position="332"/>
        <end position="460"/>
    </location>
</feature>
<gene>
    <name evidence="2" type="ORF">SAMN06265784_10736</name>
</gene>
<name>A0A1X7LNT6_9BURK</name>
<sequence length="483" mass="51940">MSKPFDIVISGGTVVDGSRGLRFDADVGIVGDRVVAIGDMSSASRNQTIDATGRIVAPGFIDVHTHDDQAVIYDPAMTAKVSQGVTTVVTGNCGISAAPLPDTHVLPMPLSLLGRQDLRFATFRDYLDHLRDSPLSVNVIALVGHSSLRACTMDDLSRAASEAEIASMRDLLSDALDAGAFGLSTGLAYPTAINAPTAEVIEVGRPLTKSGGLYVSHMRNESDNVMDSLSETFEIGRELGVSVVVSHHKIGNRRNFGATSRTLPYITSAMEKQSVCLDCYPYDAGSTMISTDPNMLDGRVLIISSEAHPECAGRDLDDIASDWGVGKVEAARRLQPGSAIYFLLSETDVRDILRFPHTMVGSDGLPGTEKPHPRLWGTFPRVLGRYCRDLGLFPLETAVWKMTGLTAKNFGLVDRGVLKAGSFADIVVFDYDTVNDRADYQNPTLRSSGIDIVIANGSVIWQNGEHTNCHPGRVLTRTAEASE</sequence>
<evidence type="ECO:0000259" key="1">
    <source>
        <dbReference type="Pfam" id="PF07969"/>
    </source>
</evidence>
<dbReference type="Proteomes" id="UP000193228">
    <property type="component" value="Unassembled WGS sequence"/>
</dbReference>
<feature type="domain" description="Amidohydrolase 3" evidence="1">
    <location>
        <begin position="47"/>
        <end position="192"/>
    </location>
</feature>
<dbReference type="Pfam" id="PF07969">
    <property type="entry name" value="Amidohydro_3"/>
    <property type="match status" value="2"/>
</dbReference>
<accession>A0A1X7LNT6</accession>
<dbReference type="InterPro" id="IPR032466">
    <property type="entry name" value="Metal_Hydrolase"/>
</dbReference>
<dbReference type="InterPro" id="IPR011059">
    <property type="entry name" value="Metal-dep_hydrolase_composite"/>
</dbReference>
<dbReference type="PANTHER" id="PTHR11647:SF1">
    <property type="entry name" value="COLLAPSIN RESPONSE MEDIATOR PROTEIN"/>
    <property type="match status" value="1"/>
</dbReference>
<dbReference type="OrthoDB" id="9766983at2"/>
<evidence type="ECO:0000313" key="3">
    <source>
        <dbReference type="Proteomes" id="UP000193228"/>
    </source>
</evidence>
<dbReference type="GO" id="GO:0016812">
    <property type="term" value="F:hydrolase activity, acting on carbon-nitrogen (but not peptide) bonds, in cyclic amides"/>
    <property type="evidence" value="ECO:0007669"/>
    <property type="project" value="TreeGrafter"/>
</dbReference>
<keyword evidence="3" id="KW-1185">Reference proteome</keyword>
<dbReference type="Gene3D" id="3.30.1490.130">
    <property type="entry name" value="D-aminoacylase. Domain 3"/>
    <property type="match status" value="1"/>
</dbReference>
<evidence type="ECO:0000313" key="2">
    <source>
        <dbReference type="EMBL" id="SMG54912.1"/>
    </source>
</evidence>
<dbReference type="InterPro" id="IPR050378">
    <property type="entry name" value="Metallo-dep_Hydrolases_sf"/>
</dbReference>
<dbReference type="GO" id="GO:0005829">
    <property type="term" value="C:cytosol"/>
    <property type="evidence" value="ECO:0007669"/>
    <property type="project" value="TreeGrafter"/>
</dbReference>
<protein>
    <submittedName>
        <fullName evidence="2">N-acyl-D-amino-acid deacylase</fullName>
    </submittedName>
</protein>
<reference evidence="3" key="1">
    <citation type="submission" date="2017-04" db="EMBL/GenBank/DDBJ databases">
        <authorList>
            <person name="Varghese N."/>
            <person name="Submissions S."/>
        </authorList>
    </citation>
    <scope>NUCLEOTIDE SEQUENCE [LARGE SCALE GENOMIC DNA]</scope>
    <source>
        <strain evidence="3">LMG 29540</strain>
    </source>
</reference>
<dbReference type="InterPro" id="IPR023100">
    <property type="entry name" value="D-aminoacylase_insert_dom_sf"/>
</dbReference>
<dbReference type="InterPro" id="IPR013108">
    <property type="entry name" value="Amidohydro_3"/>
</dbReference>